<gene>
    <name evidence="2" type="ORF">BE17_39275</name>
</gene>
<organism evidence="2 3">
    <name type="scientific">Sorangium cellulosum</name>
    <name type="common">Polyangium cellulosum</name>
    <dbReference type="NCBI Taxonomy" id="56"/>
    <lineage>
        <taxon>Bacteria</taxon>
        <taxon>Pseudomonadati</taxon>
        <taxon>Myxococcota</taxon>
        <taxon>Polyangia</taxon>
        <taxon>Polyangiales</taxon>
        <taxon>Polyangiaceae</taxon>
        <taxon>Sorangium</taxon>
    </lineage>
</organism>
<dbReference type="InterPro" id="IPR000182">
    <property type="entry name" value="GNAT_dom"/>
</dbReference>
<dbReference type="Gene3D" id="3.40.630.30">
    <property type="match status" value="1"/>
</dbReference>
<dbReference type="CDD" id="cd04301">
    <property type="entry name" value="NAT_SF"/>
    <property type="match status" value="1"/>
</dbReference>
<dbReference type="InterPro" id="IPR050276">
    <property type="entry name" value="MshD_Acetyltransferase"/>
</dbReference>
<dbReference type="Proteomes" id="UP000075635">
    <property type="component" value="Unassembled WGS sequence"/>
</dbReference>
<dbReference type="PROSITE" id="PS51186">
    <property type="entry name" value="GNAT"/>
    <property type="match status" value="1"/>
</dbReference>
<reference evidence="2 3" key="1">
    <citation type="submission" date="2014-02" db="EMBL/GenBank/DDBJ databases">
        <title>The small core and large imbalanced accessory genome model reveals a collaborative survival strategy of Sorangium cellulosum strains in nature.</title>
        <authorList>
            <person name="Han K."/>
            <person name="Peng R."/>
            <person name="Blom J."/>
            <person name="Li Y.-Z."/>
        </authorList>
    </citation>
    <scope>NUCLEOTIDE SEQUENCE [LARGE SCALE GENOMIC DNA]</scope>
    <source>
        <strain evidence="2 3">So0011-07</strain>
    </source>
</reference>
<proteinExistence type="predicted"/>
<accession>A0A150R3Z1</accession>
<feature type="domain" description="N-acetyltransferase" evidence="1">
    <location>
        <begin position="24"/>
        <end position="184"/>
    </location>
</feature>
<evidence type="ECO:0000313" key="2">
    <source>
        <dbReference type="EMBL" id="KYF74905.1"/>
    </source>
</evidence>
<evidence type="ECO:0000313" key="3">
    <source>
        <dbReference type="Proteomes" id="UP000075635"/>
    </source>
</evidence>
<protein>
    <recommendedName>
        <fullName evidence="1">N-acetyltransferase domain-containing protein</fullName>
    </recommendedName>
</protein>
<name>A0A150R3Z1_SORCE</name>
<dbReference type="SUPFAM" id="SSF55729">
    <property type="entry name" value="Acyl-CoA N-acyltransferases (Nat)"/>
    <property type="match status" value="1"/>
</dbReference>
<dbReference type="PANTHER" id="PTHR43617">
    <property type="entry name" value="L-AMINO ACID N-ACETYLTRANSFERASE"/>
    <property type="match status" value="1"/>
</dbReference>
<evidence type="ECO:0000259" key="1">
    <source>
        <dbReference type="PROSITE" id="PS51186"/>
    </source>
</evidence>
<dbReference type="InterPro" id="IPR016181">
    <property type="entry name" value="Acyl_CoA_acyltransferase"/>
</dbReference>
<dbReference type="AlphaFoldDB" id="A0A150R3Z1"/>
<dbReference type="EMBL" id="JEMB01003192">
    <property type="protein sequence ID" value="KYF74905.1"/>
    <property type="molecule type" value="Genomic_DNA"/>
</dbReference>
<sequence>MDLSPALPAIVPAQRSDARAFMTYLMEHVAESGRRGAPHFAVATSLAPDEVEHAARDRWSRSLDEPLWGRAWLLRASEPRARVIGHIELRGGRVRSENHRAVVAMGILGPYTGQGHGRRLLETAIAWARDRARLSYLDLGVFSNNERALRLYTRMGFVPIGTREDAFRVDGTILDDIQMTLALQPPEPRAPGRAPESGER</sequence>
<dbReference type="GO" id="GO:0016747">
    <property type="term" value="F:acyltransferase activity, transferring groups other than amino-acyl groups"/>
    <property type="evidence" value="ECO:0007669"/>
    <property type="project" value="InterPro"/>
</dbReference>
<comment type="caution">
    <text evidence="2">The sequence shown here is derived from an EMBL/GenBank/DDBJ whole genome shotgun (WGS) entry which is preliminary data.</text>
</comment>
<dbReference type="Pfam" id="PF00583">
    <property type="entry name" value="Acetyltransf_1"/>
    <property type="match status" value="1"/>
</dbReference>